<dbReference type="InterPro" id="IPR008861">
    <property type="entry name" value="GpX-like"/>
</dbReference>
<evidence type="ECO:0000313" key="1">
    <source>
        <dbReference type="EMBL" id="TCK58937.1"/>
    </source>
</evidence>
<dbReference type="OrthoDB" id="8759063at2"/>
<accession>A0A4R1K4S7</accession>
<dbReference type="Pfam" id="PF05489">
    <property type="entry name" value="Phage_tail_X"/>
    <property type="match status" value="1"/>
</dbReference>
<sequence>MATIYRTRDGDVLDRICHDYYGRSSAIMDVYDVNPGLVEYNVILPAGIDIILPDLAEPVAQGTALWD</sequence>
<comment type="caution">
    <text evidence="1">The sequence shown here is derived from an EMBL/GenBank/DDBJ whole genome shotgun (WGS) entry which is preliminary data.</text>
</comment>
<name>A0A4R1K4S7_9GAMM</name>
<reference evidence="1 2" key="1">
    <citation type="submission" date="2019-03" db="EMBL/GenBank/DDBJ databases">
        <title>Genomic Encyclopedia of Type Strains, Phase IV (KMG-IV): sequencing the most valuable type-strain genomes for metagenomic binning, comparative biology and taxonomic classification.</title>
        <authorList>
            <person name="Goeker M."/>
        </authorList>
    </citation>
    <scope>NUCLEOTIDE SEQUENCE [LARGE SCALE GENOMIC DNA]</scope>
    <source>
        <strain evidence="1 2">DSM 18577</strain>
    </source>
</reference>
<dbReference type="AlphaFoldDB" id="A0A4R1K4S7"/>
<organism evidence="1 2">
    <name type="scientific">Celerinatantimonas diazotrophica</name>
    <dbReference type="NCBI Taxonomy" id="412034"/>
    <lineage>
        <taxon>Bacteria</taxon>
        <taxon>Pseudomonadati</taxon>
        <taxon>Pseudomonadota</taxon>
        <taxon>Gammaproteobacteria</taxon>
        <taxon>Celerinatantimonadaceae</taxon>
        <taxon>Celerinatantimonas</taxon>
    </lineage>
</organism>
<evidence type="ECO:0000313" key="2">
    <source>
        <dbReference type="Proteomes" id="UP000295565"/>
    </source>
</evidence>
<proteinExistence type="predicted"/>
<protein>
    <submittedName>
        <fullName evidence="1">Phage tail protein X</fullName>
    </submittedName>
</protein>
<dbReference type="EMBL" id="SMGD01000011">
    <property type="protein sequence ID" value="TCK58937.1"/>
    <property type="molecule type" value="Genomic_DNA"/>
</dbReference>
<dbReference type="RefSeq" id="WP_131911874.1">
    <property type="nucleotide sequence ID" value="NZ_OU594967.1"/>
</dbReference>
<gene>
    <name evidence="1" type="ORF">EV690_1096</name>
</gene>
<keyword evidence="2" id="KW-1185">Reference proteome</keyword>
<dbReference type="Proteomes" id="UP000295565">
    <property type="component" value="Unassembled WGS sequence"/>
</dbReference>